<protein>
    <submittedName>
        <fullName evidence="3">Uncharacterized protein</fullName>
    </submittedName>
</protein>
<name>A0A8T0R0K4_PANVG</name>
<gene>
    <name evidence="3" type="ORF">PVAP13_6NG114924</name>
</gene>
<evidence type="ECO:0000256" key="2">
    <source>
        <dbReference type="SAM" id="SignalP"/>
    </source>
</evidence>
<comment type="caution">
    <text evidence="3">The sequence shown here is derived from an EMBL/GenBank/DDBJ whole genome shotgun (WGS) entry which is preliminary data.</text>
</comment>
<feature type="chain" id="PRO_5035768946" evidence="2">
    <location>
        <begin position="18"/>
        <end position="159"/>
    </location>
</feature>
<proteinExistence type="predicted"/>
<dbReference type="Proteomes" id="UP000823388">
    <property type="component" value="Chromosome 6N"/>
</dbReference>
<sequence length="159" mass="16987">MLWCLCASLGLRRIARAACGEGCVLVAGADEVLRFVTVSLVVVAIVTLAVAVASICVVVCDPDAEKVPGLGVLAPADRKVLCVFLLGMFGILAFFFLTLVGFLLEAYSPARDLVWSGSVIIDVGVSSLLVLNCFVVLPSLALFLWGRMLVLWHHIISRI</sequence>
<feature type="signal peptide" evidence="2">
    <location>
        <begin position="1"/>
        <end position="17"/>
    </location>
</feature>
<reference evidence="3" key="1">
    <citation type="submission" date="2020-05" db="EMBL/GenBank/DDBJ databases">
        <title>WGS assembly of Panicum virgatum.</title>
        <authorList>
            <person name="Lovell J.T."/>
            <person name="Jenkins J."/>
            <person name="Shu S."/>
            <person name="Juenger T.E."/>
            <person name="Schmutz J."/>
        </authorList>
    </citation>
    <scope>NUCLEOTIDE SEQUENCE</scope>
    <source>
        <strain evidence="3">AP13</strain>
    </source>
</reference>
<evidence type="ECO:0000313" key="3">
    <source>
        <dbReference type="EMBL" id="KAG2578745.1"/>
    </source>
</evidence>
<keyword evidence="1" id="KW-0472">Membrane</keyword>
<keyword evidence="1" id="KW-0812">Transmembrane</keyword>
<keyword evidence="2" id="KW-0732">Signal</keyword>
<dbReference type="EMBL" id="CM029048">
    <property type="protein sequence ID" value="KAG2578745.1"/>
    <property type="molecule type" value="Genomic_DNA"/>
</dbReference>
<organism evidence="3 4">
    <name type="scientific">Panicum virgatum</name>
    <name type="common">Blackwell switchgrass</name>
    <dbReference type="NCBI Taxonomy" id="38727"/>
    <lineage>
        <taxon>Eukaryota</taxon>
        <taxon>Viridiplantae</taxon>
        <taxon>Streptophyta</taxon>
        <taxon>Embryophyta</taxon>
        <taxon>Tracheophyta</taxon>
        <taxon>Spermatophyta</taxon>
        <taxon>Magnoliopsida</taxon>
        <taxon>Liliopsida</taxon>
        <taxon>Poales</taxon>
        <taxon>Poaceae</taxon>
        <taxon>PACMAD clade</taxon>
        <taxon>Panicoideae</taxon>
        <taxon>Panicodae</taxon>
        <taxon>Paniceae</taxon>
        <taxon>Panicinae</taxon>
        <taxon>Panicum</taxon>
        <taxon>Panicum sect. Hiantes</taxon>
    </lineage>
</organism>
<feature type="transmembrane region" description="Helical" evidence="1">
    <location>
        <begin position="124"/>
        <end position="145"/>
    </location>
</feature>
<feature type="transmembrane region" description="Helical" evidence="1">
    <location>
        <begin position="80"/>
        <end position="104"/>
    </location>
</feature>
<evidence type="ECO:0000256" key="1">
    <source>
        <dbReference type="SAM" id="Phobius"/>
    </source>
</evidence>
<dbReference type="AlphaFoldDB" id="A0A8T0R0K4"/>
<feature type="transmembrane region" description="Helical" evidence="1">
    <location>
        <begin position="35"/>
        <end position="59"/>
    </location>
</feature>
<keyword evidence="4" id="KW-1185">Reference proteome</keyword>
<keyword evidence="1" id="KW-1133">Transmembrane helix</keyword>
<accession>A0A8T0R0K4</accession>
<evidence type="ECO:0000313" key="4">
    <source>
        <dbReference type="Proteomes" id="UP000823388"/>
    </source>
</evidence>